<evidence type="ECO:0000313" key="4">
    <source>
        <dbReference type="EMBL" id="ACZ40204.1"/>
    </source>
</evidence>
<sequence length="644" mass="69971">MEARAVLTADDLLTLKSVNDAQIDPGGRRVAFVVAEASVDYQEPSPRSRIWLVDVAGGEPRQVSQGPGTDDLPRWSPDGETLAFRSDRKKRGTGQLYLLRSWAEPELLREFDAGISAIAWAPDGRTIAVIAPDAVGRNRPEGKDWVLFEEEHAFGRIWLVDVASGEARCLTTGPVHVWELAWSPDGSAIAAIVSDLPYAWSWYRARLVRIDVATGEVTTLYAPERQITGPVWSPDGRAIVLITSTWSDPGMSGGDVLVVPAAGGTAQPLTAGEPRSYLSLHWVADGRLFAAALERNRAAICLLDPTGAGRTQTLWAGERFFNVYGTGVDISADGRWVATGMSAPTEPVELWVGRIADQGPEGVRWARRSAVNADFPADLLSPYETLRWTGPDGMEIEGMLVRPRGAGNPPWPLVTLIHGGPTASWAYGLRPSGPGSWIHLLAARGCAVLLPNPRGSAGYGLAFAEANIGDLGGGDLQDILAGVDACVRDGIADPERLGVGGWSYGGYLTCWAITQTDRFRAAVAGASITNWYSFHGGTNIPGFDEIFLRDNPFTLDGRYAPRSPIFYVDRVRTPTLFLHGEQDPCCPVGQAYEMTRGLRSRGVEAQCVVYPREPHGVREREHQRDVMERAVNWFVERLGVARPS</sequence>
<dbReference type="PANTHER" id="PTHR42776:SF27">
    <property type="entry name" value="DIPEPTIDYL PEPTIDASE FAMILY MEMBER 6"/>
    <property type="match status" value="1"/>
</dbReference>
<dbReference type="Gene3D" id="2.120.10.30">
    <property type="entry name" value="TolB, C-terminal domain"/>
    <property type="match status" value="2"/>
</dbReference>
<dbReference type="InterPro" id="IPR011042">
    <property type="entry name" value="6-blade_b-propeller_TolB-like"/>
</dbReference>
<dbReference type="KEGG" id="sti:Sthe_2791"/>
<dbReference type="Gene3D" id="3.40.50.1820">
    <property type="entry name" value="alpha/beta hydrolase"/>
    <property type="match status" value="1"/>
</dbReference>
<keyword evidence="2" id="KW-0720">Serine protease</keyword>
<feature type="domain" description="Peptidase S9 prolyl oligopeptidase catalytic" evidence="3">
    <location>
        <begin position="438"/>
        <end position="639"/>
    </location>
</feature>
<name>D1C8R1_SPHTD</name>
<dbReference type="HOGENOM" id="CLU_008615_2_1_0"/>
<evidence type="ECO:0000259" key="3">
    <source>
        <dbReference type="Pfam" id="PF00326"/>
    </source>
</evidence>
<dbReference type="Pfam" id="PF07676">
    <property type="entry name" value="PD40"/>
    <property type="match status" value="2"/>
</dbReference>
<evidence type="ECO:0000256" key="2">
    <source>
        <dbReference type="ARBA" id="ARBA00022825"/>
    </source>
</evidence>
<dbReference type="Proteomes" id="UP000002027">
    <property type="component" value="Chromosome 2"/>
</dbReference>
<dbReference type="AlphaFoldDB" id="D1C8R1"/>
<dbReference type="InParanoid" id="D1C8R1"/>
<dbReference type="GO" id="GO:0004252">
    <property type="term" value="F:serine-type endopeptidase activity"/>
    <property type="evidence" value="ECO:0007669"/>
    <property type="project" value="TreeGrafter"/>
</dbReference>
<protein>
    <submittedName>
        <fullName evidence="4">Peptidase S9 prolyl oligopeptidase active site domain protein</fullName>
    </submittedName>
</protein>
<evidence type="ECO:0000313" key="5">
    <source>
        <dbReference type="Proteomes" id="UP000002027"/>
    </source>
</evidence>
<reference evidence="4 5" key="2">
    <citation type="journal article" date="2010" name="Stand. Genomic Sci.">
        <title>Complete genome sequence of Desulfohalobium retbaense type strain (HR(100)).</title>
        <authorList>
            <person name="Spring S."/>
            <person name="Nolan M."/>
            <person name="Lapidus A."/>
            <person name="Glavina Del Rio T."/>
            <person name="Copeland A."/>
            <person name="Tice H."/>
            <person name="Cheng J.F."/>
            <person name="Lucas S."/>
            <person name="Land M."/>
            <person name="Chen F."/>
            <person name="Bruce D."/>
            <person name="Goodwin L."/>
            <person name="Pitluck S."/>
            <person name="Ivanova N."/>
            <person name="Mavromatis K."/>
            <person name="Mikhailova N."/>
            <person name="Pati A."/>
            <person name="Chen A."/>
            <person name="Palaniappan K."/>
            <person name="Hauser L."/>
            <person name="Chang Y.J."/>
            <person name="Jeffries C.D."/>
            <person name="Munk C."/>
            <person name="Kiss H."/>
            <person name="Chain P."/>
            <person name="Han C."/>
            <person name="Brettin T."/>
            <person name="Detter J.C."/>
            <person name="Schuler E."/>
            <person name="Goker M."/>
            <person name="Rohde M."/>
            <person name="Bristow J."/>
            <person name="Eisen J.A."/>
            <person name="Markowitz V."/>
            <person name="Hugenholtz P."/>
            <person name="Kyrpides N.C."/>
            <person name="Klenk H.P."/>
        </authorList>
    </citation>
    <scope>NUCLEOTIDE SEQUENCE [LARGE SCALE GENOMIC DNA]</scope>
    <source>
        <strain evidence="5">ATCC 49802 / DSM 20745 / S 6022</strain>
    </source>
</reference>
<dbReference type="Pfam" id="PF00326">
    <property type="entry name" value="Peptidase_S9"/>
    <property type="match status" value="1"/>
</dbReference>
<dbReference type="PANTHER" id="PTHR42776">
    <property type="entry name" value="SERINE PEPTIDASE S9 FAMILY MEMBER"/>
    <property type="match status" value="1"/>
</dbReference>
<dbReference type="SUPFAM" id="SSF53474">
    <property type="entry name" value="alpha/beta-Hydrolases"/>
    <property type="match status" value="1"/>
</dbReference>
<proteinExistence type="predicted"/>
<keyword evidence="1" id="KW-0378">Hydrolase</keyword>
<accession>D1C8R1</accession>
<dbReference type="GO" id="GO:0006508">
    <property type="term" value="P:proteolysis"/>
    <property type="evidence" value="ECO:0007669"/>
    <property type="project" value="InterPro"/>
</dbReference>
<dbReference type="InterPro" id="IPR001375">
    <property type="entry name" value="Peptidase_S9_cat"/>
</dbReference>
<dbReference type="STRING" id="479434.Sthe_2791"/>
<reference evidence="5" key="1">
    <citation type="submission" date="2009-11" db="EMBL/GenBank/DDBJ databases">
        <title>The complete chromosome 2 of Sphaerobacter thermophilus DSM 20745.</title>
        <authorList>
            <person name="Lucas S."/>
            <person name="Copeland A."/>
            <person name="Lapidus A."/>
            <person name="Glavina del Rio T."/>
            <person name="Dalin E."/>
            <person name="Tice H."/>
            <person name="Bruce D."/>
            <person name="Goodwin L."/>
            <person name="Pitluck S."/>
            <person name="Kyrpides N."/>
            <person name="Mavromatis K."/>
            <person name="Ivanova N."/>
            <person name="Mikhailova N."/>
            <person name="LaButti K.M."/>
            <person name="Clum A."/>
            <person name="Sun H.I."/>
            <person name="Brettin T."/>
            <person name="Detter J.C."/>
            <person name="Han C."/>
            <person name="Larimer F."/>
            <person name="Land M."/>
            <person name="Hauser L."/>
            <person name="Markowitz V."/>
            <person name="Cheng J.F."/>
            <person name="Hugenholtz P."/>
            <person name="Woyke T."/>
            <person name="Wu D."/>
            <person name="Steenblock K."/>
            <person name="Schneider S."/>
            <person name="Pukall R."/>
            <person name="Goeker M."/>
            <person name="Klenk H.P."/>
            <person name="Eisen J.A."/>
        </authorList>
    </citation>
    <scope>NUCLEOTIDE SEQUENCE [LARGE SCALE GENOMIC DNA]</scope>
    <source>
        <strain evidence="5">ATCC 49802 / DSM 20745 / S 6022</strain>
    </source>
</reference>
<keyword evidence="2" id="KW-0645">Protease</keyword>
<dbReference type="SUPFAM" id="SSF82171">
    <property type="entry name" value="DPP6 N-terminal domain-like"/>
    <property type="match status" value="1"/>
</dbReference>
<gene>
    <name evidence="4" type="ordered locus">Sthe_2791</name>
</gene>
<dbReference type="EMBL" id="CP001824">
    <property type="protein sequence ID" value="ACZ40204.1"/>
    <property type="molecule type" value="Genomic_DNA"/>
</dbReference>
<dbReference type="InterPro" id="IPR011659">
    <property type="entry name" value="WD40"/>
</dbReference>
<evidence type="ECO:0000256" key="1">
    <source>
        <dbReference type="ARBA" id="ARBA00022801"/>
    </source>
</evidence>
<dbReference type="eggNOG" id="COG0823">
    <property type="taxonomic scope" value="Bacteria"/>
</dbReference>
<dbReference type="eggNOG" id="COG1506">
    <property type="taxonomic scope" value="Bacteria"/>
</dbReference>
<organism evidence="4 5">
    <name type="scientific">Sphaerobacter thermophilus (strain ATCC 49802 / DSM 20745 / KCCM 41009 / NCIMB 13125 / S 6022)</name>
    <dbReference type="NCBI Taxonomy" id="479434"/>
    <lineage>
        <taxon>Bacteria</taxon>
        <taxon>Pseudomonadati</taxon>
        <taxon>Thermomicrobiota</taxon>
        <taxon>Thermomicrobia</taxon>
        <taxon>Sphaerobacterales</taxon>
        <taxon>Sphaerobacterineae</taxon>
        <taxon>Sphaerobacteraceae</taxon>
        <taxon>Sphaerobacter</taxon>
    </lineage>
</organism>
<keyword evidence="5" id="KW-1185">Reference proteome</keyword>
<dbReference type="InterPro" id="IPR029058">
    <property type="entry name" value="AB_hydrolase_fold"/>
</dbReference>